<dbReference type="RefSeq" id="WP_379783890.1">
    <property type="nucleotide sequence ID" value="NZ_JBHSMU010000013.1"/>
</dbReference>
<organism evidence="1 2">
    <name type="scientific">Massilia niabensis</name>
    <dbReference type="NCBI Taxonomy" id="544910"/>
    <lineage>
        <taxon>Bacteria</taxon>
        <taxon>Pseudomonadati</taxon>
        <taxon>Pseudomonadota</taxon>
        <taxon>Betaproteobacteria</taxon>
        <taxon>Burkholderiales</taxon>
        <taxon>Oxalobacteraceae</taxon>
        <taxon>Telluria group</taxon>
        <taxon>Massilia</taxon>
    </lineage>
</organism>
<evidence type="ECO:0008006" key="3">
    <source>
        <dbReference type="Google" id="ProtNLM"/>
    </source>
</evidence>
<keyword evidence="2" id="KW-1185">Reference proteome</keyword>
<sequence>MIDPRIKAMIAAAEASSNSSKDAGLLHDHEPDGSKLAAAKLRDAQLDGFEPEFSPQEAEAAGAFVEDALGEADAREDGPAWRGFLAAVLSPKA</sequence>
<dbReference type="EMBL" id="JBHSMU010000013">
    <property type="protein sequence ID" value="MFC5460747.1"/>
    <property type="molecule type" value="Genomic_DNA"/>
</dbReference>
<name>A0ABW0L7C0_9BURK</name>
<proteinExistence type="predicted"/>
<gene>
    <name evidence="1" type="ORF">ACFPN5_13135</name>
</gene>
<reference evidence="2" key="1">
    <citation type="journal article" date="2019" name="Int. J. Syst. Evol. Microbiol.">
        <title>The Global Catalogue of Microorganisms (GCM) 10K type strain sequencing project: providing services to taxonomists for standard genome sequencing and annotation.</title>
        <authorList>
            <consortium name="The Broad Institute Genomics Platform"/>
            <consortium name="The Broad Institute Genome Sequencing Center for Infectious Disease"/>
            <person name="Wu L."/>
            <person name="Ma J."/>
        </authorList>
    </citation>
    <scope>NUCLEOTIDE SEQUENCE [LARGE SCALE GENOMIC DNA]</scope>
    <source>
        <strain evidence="2">KACC 12649</strain>
    </source>
</reference>
<dbReference type="Proteomes" id="UP001596050">
    <property type="component" value="Unassembled WGS sequence"/>
</dbReference>
<accession>A0ABW0L7C0</accession>
<evidence type="ECO:0000313" key="1">
    <source>
        <dbReference type="EMBL" id="MFC5460747.1"/>
    </source>
</evidence>
<protein>
    <recommendedName>
        <fullName evidence="3">Conjugal transfer protein TraD</fullName>
    </recommendedName>
</protein>
<comment type="caution">
    <text evidence="1">The sequence shown here is derived from an EMBL/GenBank/DDBJ whole genome shotgun (WGS) entry which is preliminary data.</text>
</comment>
<evidence type="ECO:0000313" key="2">
    <source>
        <dbReference type="Proteomes" id="UP001596050"/>
    </source>
</evidence>